<dbReference type="InterPro" id="IPR056818">
    <property type="entry name" value="GlmU/GlgC-like_hexapep"/>
</dbReference>
<dbReference type="GO" id="GO:0005085">
    <property type="term" value="F:guanyl-nucleotide exchange factor activity"/>
    <property type="evidence" value="ECO:0007669"/>
    <property type="project" value="TreeGrafter"/>
</dbReference>
<accession>A0A9P6H0P1</accession>
<dbReference type="PANTHER" id="PTHR45989:SF1">
    <property type="entry name" value="TRANSLATION INITIATION FACTOR EIF-2B SUBUNIT GAMMA"/>
    <property type="match status" value="1"/>
</dbReference>
<dbReference type="InterPro" id="IPR005835">
    <property type="entry name" value="NTP_transferase_dom"/>
</dbReference>
<proteinExistence type="inferred from homology"/>
<dbReference type="Gene3D" id="3.90.550.10">
    <property type="entry name" value="Spore Coat Polysaccharide Biosynthesis Protein SpsA, Chain A"/>
    <property type="match status" value="1"/>
</dbReference>
<evidence type="ECO:0000256" key="7">
    <source>
        <dbReference type="ARBA" id="ARBA00044229"/>
    </source>
</evidence>
<dbReference type="GO" id="GO:0005851">
    <property type="term" value="C:eukaryotic translation initiation factor 2B complex"/>
    <property type="evidence" value="ECO:0007669"/>
    <property type="project" value="TreeGrafter"/>
</dbReference>
<dbReference type="AlphaFoldDB" id="A0A9P6H0P1"/>
<comment type="similarity">
    <text evidence="2">Belongs to the eIF-2B gamma/epsilon subunits family.</text>
</comment>
<evidence type="ECO:0000256" key="8">
    <source>
        <dbReference type="ARBA" id="ARBA00045373"/>
    </source>
</evidence>
<dbReference type="OrthoDB" id="10250549at2759"/>
<keyword evidence="4 12" id="KW-0396">Initiation factor</keyword>
<evidence type="ECO:0000259" key="11">
    <source>
        <dbReference type="Pfam" id="PF24894"/>
    </source>
</evidence>
<sequence length="366" mass="41582">MFESIILIGPGTELYPLINNHLPITSLPILNKPLLEYNIELLLPISKTLYIVILEEKISTISNIVEKYNEKIRVVGVSCYDGSVSAIRNIGSMITSNNIIVTKGDLITDIRIENVAKKFLETQAYFLTILAETKNDNVTLGFQRDELLFYSTSPVFEFPDKLFSNGKITLSREVDTIQFYMFRKEVLRMFNNETFGFKNNLLPKLVDELREVRPVVLYSEPNAVIHQIKNKENYLKVNRLLKLRLNNEHNAIFDKAKQKQVKQYIKKNELKDFSNFLGSIEVCKETIVLNSIVGDGTKIGYQSKIFSSIIMEAVQVGEGCIIDRCIIGCRVNILPGSTLIDCVISPGYCFKDQIQSNNGVFGNNDK</sequence>
<keyword evidence="5" id="KW-0648">Protein biosynthesis</keyword>
<evidence type="ECO:0000313" key="12">
    <source>
        <dbReference type="EMBL" id="KAF9764776.1"/>
    </source>
</evidence>
<dbReference type="InterPro" id="IPR051960">
    <property type="entry name" value="eIF2B_gamma"/>
</dbReference>
<evidence type="ECO:0000256" key="9">
    <source>
        <dbReference type="ARBA" id="ARBA00046432"/>
    </source>
</evidence>
<organism evidence="12 13">
    <name type="scientific">Nosema granulosis</name>
    <dbReference type="NCBI Taxonomy" id="83296"/>
    <lineage>
        <taxon>Eukaryota</taxon>
        <taxon>Fungi</taxon>
        <taxon>Fungi incertae sedis</taxon>
        <taxon>Microsporidia</taxon>
        <taxon>Nosematidae</taxon>
        <taxon>Nosema</taxon>
    </lineage>
</organism>
<name>A0A9P6H0P1_9MICR</name>
<evidence type="ECO:0000256" key="2">
    <source>
        <dbReference type="ARBA" id="ARBA00007878"/>
    </source>
</evidence>
<dbReference type="Proteomes" id="UP000740883">
    <property type="component" value="Unassembled WGS sequence"/>
</dbReference>
<feature type="domain" description="Glucose-1-phosphate adenylyltransferase/Bifunctional protein GlmU-like C-terminal hexapeptide" evidence="11">
    <location>
        <begin position="283"/>
        <end position="337"/>
    </location>
</feature>
<comment type="function">
    <text evidence="8">Acts as a component of the translation initiation factor 2B (eIF2B) complex, which catalyzes the exchange of GDP for GTP on the eukaryotic initiation factor 2 (eIF2) complex gamma subunit. Its guanine nucleotide exchange factor activity is repressed when bound to eIF2 complex phosphorylated on the alpha subunit, thereby limiting the amount of methionyl-initiator methionine tRNA available to the ribosome and consequently global translation is repressed.</text>
</comment>
<evidence type="ECO:0000313" key="13">
    <source>
        <dbReference type="Proteomes" id="UP000740883"/>
    </source>
</evidence>
<dbReference type="GO" id="GO:0003743">
    <property type="term" value="F:translation initiation factor activity"/>
    <property type="evidence" value="ECO:0007669"/>
    <property type="project" value="UniProtKB-KW"/>
</dbReference>
<dbReference type="GO" id="GO:0002183">
    <property type="term" value="P:cytoplasmic translational initiation"/>
    <property type="evidence" value="ECO:0007669"/>
    <property type="project" value="TreeGrafter"/>
</dbReference>
<feature type="domain" description="Nucleotidyl transferase" evidence="10">
    <location>
        <begin position="5"/>
        <end position="135"/>
    </location>
</feature>
<dbReference type="SUPFAM" id="SSF53448">
    <property type="entry name" value="Nucleotide-diphospho-sugar transferases"/>
    <property type="match status" value="1"/>
</dbReference>
<dbReference type="GO" id="GO:0005829">
    <property type="term" value="C:cytosol"/>
    <property type="evidence" value="ECO:0007669"/>
    <property type="project" value="UniProtKB-SubCell"/>
</dbReference>
<dbReference type="Pfam" id="PF24894">
    <property type="entry name" value="Hexapep_GlmU"/>
    <property type="match status" value="1"/>
</dbReference>
<dbReference type="Gene3D" id="2.160.10.10">
    <property type="entry name" value="Hexapeptide repeat proteins"/>
    <property type="match status" value="1"/>
</dbReference>
<evidence type="ECO:0000256" key="6">
    <source>
        <dbReference type="ARBA" id="ARBA00044196"/>
    </source>
</evidence>
<evidence type="ECO:0000256" key="1">
    <source>
        <dbReference type="ARBA" id="ARBA00004514"/>
    </source>
</evidence>
<comment type="subcellular location">
    <subcellularLocation>
        <location evidence="1">Cytoplasm</location>
        <location evidence="1">Cytosol</location>
    </subcellularLocation>
</comment>
<dbReference type="PANTHER" id="PTHR45989">
    <property type="entry name" value="TRANSLATION INITIATION FACTOR EIF-2B SUBUNIT GAMMA"/>
    <property type="match status" value="1"/>
</dbReference>
<dbReference type="InterPro" id="IPR029044">
    <property type="entry name" value="Nucleotide-diphossugar_trans"/>
</dbReference>
<dbReference type="Pfam" id="PF00483">
    <property type="entry name" value="NTP_transferase"/>
    <property type="match status" value="1"/>
</dbReference>
<dbReference type="EMBL" id="SBJO01000009">
    <property type="protein sequence ID" value="KAF9764776.1"/>
    <property type="molecule type" value="Genomic_DNA"/>
</dbReference>
<comment type="caution">
    <text evidence="12">The sequence shown here is derived from an EMBL/GenBank/DDBJ whole genome shotgun (WGS) entry which is preliminary data.</text>
</comment>
<gene>
    <name evidence="12" type="ORF">NGRA_0278</name>
</gene>
<comment type="subunit">
    <text evidence="9">Component of the translation initiation factor 2B (eIF2B) complex which is a heterodecamer of two sets of five different subunits: alpha, beta, gamma, delta and epsilon. Subunits alpha, beta and delta comprise a regulatory subcomplex and subunits epsilon and gamma comprise a catalytic subcomplex. Within the complex, the hexameric regulatory complex resides at the center, with the two heterodimeric catalytic subcomplexes bound on opposite sides.</text>
</comment>
<protein>
    <recommendedName>
        <fullName evidence="6">Translation initiation factor eIF2B subunit gamma</fullName>
    </recommendedName>
    <alternativeName>
        <fullName evidence="7">eIF2B GDP-GTP exchange factor subunit gamma</fullName>
    </alternativeName>
</protein>
<evidence type="ECO:0000256" key="3">
    <source>
        <dbReference type="ARBA" id="ARBA00022490"/>
    </source>
</evidence>
<evidence type="ECO:0000256" key="4">
    <source>
        <dbReference type="ARBA" id="ARBA00022540"/>
    </source>
</evidence>
<evidence type="ECO:0000256" key="5">
    <source>
        <dbReference type="ARBA" id="ARBA00022917"/>
    </source>
</evidence>
<reference evidence="12 13" key="1">
    <citation type="journal article" date="2020" name="Genome Biol. Evol.">
        <title>Comparative genomics of strictly vertically transmitted, feminizing microsporidia endosymbionts of amphipod crustaceans.</title>
        <authorList>
            <person name="Cormier A."/>
            <person name="Chebbi M.A."/>
            <person name="Giraud I."/>
            <person name="Wattier R."/>
            <person name="Teixeira M."/>
            <person name="Gilbert C."/>
            <person name="Rigaud T."/>
            <person name="Cordaux R."/>
        </authorList>
    </citation>
    <scope>NUCLEOTIDE SEQUENCE [LARGE SCALE GENOMIC DNA]</scope>
    <source>
        <strain evidence="12 13">Ou3-Ou53</strain>
    </source>
</reference>
<keyword evidence="13" id="KW-1185">Reference proteome</keyword>
<evidence type="ECO:0000259" key="10">
    <source>
        <dbReference type="Pfam" id="PF00483"/>
    </source>
</evidence>
<keyword evidence="3" id="KW-0963">Cytoplasm</keyword>